<accession>A0A914WRW5</accession>
<evidence type="ECO:0000256" key="1">
    <source>
        <dbReference type="SAM" id="MobiDB-lite"/>
    </source>
</evidence>
<evidence type="ECO:0000313" key="3">
    <source>
        <dbReference type="WBParaSite" id="PSAMB.scaffold516size48483.g6702.t1"/>
    </source>
</evidence>
<reference evidence="3" key="1">
    <citation type="submission" date="2022-11" db="UniProtKB">
        <authorList>
            <consortium name="WormBaseParasite"/>
        </authorList>
    </citation>
    <scope>IDENTIFICATION</scope>
</reference>
<dbReference type="AlphaFoldDB" id="A0A914WRW5"/>
<keyword evidence="2" id="KW-1185">Reference proteome</keyword>
<name>A0A914WRW5_9BILA</name>
<dbReference type="Proteomes" id="UP000887566">
    <property type="component" value="Unplaced"/>
</dbReference>
<evidence type="ECO:0000313" key="2">
    <source>
        <dbReference type="Proteomes" id="UP000887566"/>
    </source>
</evidence>
<feature type="region of interest" description="Disordered" evidence="1">
    <location>
        <begin position="1"/>
        <end position="21"/>
    </location>
</feature>
<protein>
    <submittedName>
        <fullName evidence="3">Uncharacterized protein</fullName>
    </submittedName>
</protein>
<feature type="compositionally biased region" description="Basic residues" evidence="1">
    <location>
        <begin position="1"/>
        <end position="15"/>
    </location>
</feature>
<dbReference type="WBParaSite" id="PSAMB.scaffold516size48483.g6702.t1">
    <property type="protein sequence ID" value="PSAMB.scaffold516size48483.g6702.t1"/>
    <property type="gene ID" value="PSAMB.scaffold516size48483.g6702"/>
</dbReference>
<sequence>MHARQQGLCRRRRRPSSPILSGAFRSAPRAVQIFVGRRSPFTGGKAIQSSTTPMRNAAAWRLGVFEMNARREDLANESDCERRTTDYLQMAAMSSALSASAFLARVFVSLHRR</sequence>
<proteinExistence type="predicted"/>
<organism evidence="2 3">
    <name type="scientific">Plectus sambesii</name>
    <dbReference type="NCBI Taxonomy" id="2011161"/>
    <lineage>
        <taxon>Eukaryota</taxon>
        <taxon>Metazoa</taxon>
        <taxon>Ecdysozoa</taxon>
        <taxon>Nematoda</taxon>
        <taxon>Chromadorea</taxon>
        <taxon>Plectida</taxon>
        <taxon>Plectina</taxon>
        <taxon>Plectoidea</taxon>
        <taxon>Plectidae</taxon>
        <taxon>Plectus</taxon>
    </lineage>
</organism>